<dbReference type="Gene3D" id="3.90.550.10">
    <property type="entry name" value="Spore Coat Polysaccharide Biosynthesis Protein SpsA, Chain A"/>
    <property type="match status" value="1"/>
</dbReference>
<dbReference type="KEGG" id="gms:SOIL9_63410"/>
<evidence type="ECO:0000256" key="2">
    <source>
        <dbReference type="ARBA" id="ARBA00022676"/>
    </source>
</evidence>
<dbReference type="InterPro" id="IPR029044">
    <property type="entry name" value="Nucleotide-diphossugar_trans"/>
</dbReference>
<feature type="domain" description="Glycosyltransferase 2-like" evidence="5">
    <location>
        <begin position="5"/>
        <end position="117"/>
    </location>
</feature>
<protein>
    <recommendedName>
        <fullName evidence="5">Glycosyltransferase 2-like domain-containing protein</fullName>
    </recommendedName>
</protein>
<dbReference type="Proteomes" id="UP000464178">
    <property type="component" value="Chromosome"/>
</dbReference>
<reference evidence="6 7" key="1">
    <citation type="submission" date="2019-05" db="EMBL/GenBank/DDBJ databases">
        <authorList>
            <consortium name="Science for Life Laboratories"/>
        </authorList>
    </citation>
    <scope>NUCLEOTIDE SEQUENCE [LARGE SCALE GENOMIC DNA]</scope>
    <source>
        <strain evidence="6">Soil9</strain>
    </source>
</reference>
<organism evidence="6 7">
    <name type="scientific">Gemmata massiliana</name>
    <dbReference type="NCBI Taxonomy" id="1210884"/>
    <lineage>
        <taxon>Bacteria</taxon>
        <taxon>Pseudomonadati</taxon>
        <taxon>Planctomycetota</taxon>
        <taxon>Planctomycetia</taxon>
        <taxon>Gemmatales</taxon>
        <taxon>Gemmataceae</taxon>
        <taxon>Gemmata</taxon>
    </lineage>
</organism>
<keyword evidence="3" id="KW-0808">Transferase</keyword>
<evidence type="ECO:0000256" key="4">
    <source>
        <dbReference type="SAM" id="Phobius"/>
    </source>
</evidence>
<keyword evidence="7" id="KW-1185">Reference proteome</keyword>
<proteinExistence type="inferred from homology"/>
<comment type="similarity">
    <text evidence="1">Belongs to the glycosyltransferase 2 family.</text>
</comment>
<dbReference type="InterPro" id="IPR001173">
    <property type="entry name" value="Glyco_trans_2-like"/>
</dbReference>
<keyword evidence="4" id="KW-0472">Membrane</keyword>
<keyword evidence="4" id="KW-0812">Transmembrane</keyword>
<evidence type="ECO:0000313" key="6">
    <source>
        <dbReference type="EMBL" id="VTR91373.1"/>
    </source>
</evidence>
<feature type="transmembrane region" description="Helical" evidence="4">
    <location>
        <begin position="272"/>
        <end position="293"/>
    </location>
</feature>
<dbReference type="PANTHER" id="PTHR43179">
    <property type="entry name" value="RHAMNOSYLTRANSFERASE WBBL"/>
    <property type="match status" value="1"/>
</dbReference>
<evidence type="ECO:0000256" key="3">
    <source>
        <dbReference type="ARBA" id="ARBA00022679"/>
    </source>
</evidence>
<gene>
    <name evidence="6" type="ORF">SOIL9_63410</name>
</gene>
<evidence type="ECO:0000256" key="1">
    <source>
        <dbReference type="ARBA" id="ARBA00006739"/>
    </source>
</evidence>
<dbReference type="GO" id="GO:0016757">
    <property type="term" value="F:glycosyltransferase activity"/>
    <property type="evidence" value="ECO:0007669"/>
    <property type="project" value="UniProtKB-KW"/>
</dbReference>
<dbReference type="SUPFAM" id="SSF53448">
    <property type="entry name" value="Nucleotide-diphospho-sugar transferases"/>
    <property type="match status" value="1"/>
</dbReference>
<dbReference type="RefSeq" id="WP_162666373.1">
    <property type="nucleotide sequence ID" value="NZ_LR593886.1"/>
</dbReference>
<accession>A0A6P2CR34</accession>
<evidence type="ECO:0000313" key="7">
    <source>
        <dbReference type="Proteomes" id="UP000464178"/>
    </source>
</evidence>
<keyword evidence="4" id="KW-1133">Transmembrane helix</keyword>
<dbReference type="Pfam" id="PF00535">
    <property type="entry name" value="Glycos_transf_2"/>
    <property type="match status" value="1"/>
</dbReference>
<name>A0A6P2CR34_9BACT</name>
<feature type="transmembrane region" description="Helical" evidence="4">
    <location>
        <begin position="300"/>
        <end position="320"/>
    </location>
</feature>
<dbReference type="PANTHER" id="PTHR43179:SF12">
    <property type="entry name" value="GALACTOFURANOSYLTRANSFERASE GLFT2"/>
    <property type="match status" value="1"/>
</dbReference>
<keyword evidence="2" id="KW-0328">Glycosyltransferase</keyword>
<feature type="transmembrane region" description="Helical" evidence="4">
    <location>
        <begin position="243"/>
        <end position="266"/>
    </location>
</feature>
<evidence type="ECO:0000259" key="5">
    <source>
        <dbReference type="Pfam" id="PF00535"/>
    </source>
</evidence>
<dbReference type="CDD" id="cd02525">
    <property type="entry name" value="Succinoglycan_BP_ExoA"/>
    <property type="match status" value="1"/>
</dbReference>
<sequence length="346" mass="38183">MPSVSVIVPVRNESRSIEHTLRLLLTQDFPRDDFEVIVADGVSTDDTVLVVRRLQSEFSNLKLVFNSEKLASSGRNTGIRHATKDVVVIVDGHCHVPDRDYLQKLSAAFATSGADCLGRPQPLDVESPTRFQEAVSAARSSRLGHNPDSDIYSNEAKFVPPQSTAVAYSRRVFHTIGLFDQEFDACEDVEFNERVHAAGLTCYFTPEVKIVYEPRGNFSALFYQLGRYGKGRAKLAFKHPKSLSLPALVPPLWTVWALGAGPLGLVVPYLGWLWLTSLALYTAVLLGAGAVLGRRKPLAVGARIPMVFVAIHFGFAWGFWKEIAAQAQKRVKSPRSIHNPQSVRAS</sequence>
<dbReference type="AlphaFoldDB" id="A0A6P2CR34"/>
<dbReference type="EMBL" id="LR593886">
    <property type="protein sequence ID" value="VTR91373.1"/>
    <property type="molecule type" value="Genomic_DNA"/>
</dbReference>